<accession>A0A645I6A7</accession>
<dbReference type="EMBL" id="VSSQ01101099">
    <property type="protein sequence ID" value="MPN42993.1"/>
    <property type="molecule type" value="Genomic_DNA"/>
</dbReference>
<organism evidence="1">
    <name type="scientific">bioreactor metagenome</name>
    <dbReference type="NCBI Taxonomy" id="1076179"/>
    <lineage>
        <taxon>unclassified sequences</taxon>
        <taxon>metagenomes</taxon>
        <taxon>ecological metagenomes</taxon>
    </lineage>
</organism>
<comment type="caution">
    <text evidence="1">The sequence shown here is derived from an EMBL/GenBank/DDBJ whole genome shotgun (WGS) entry which is preliminary data.</text>
</comment>
<proteinExistence type="predicted"/>
<name>A0A645I6A7_9ZZZZ</name>
<reference evidence="1" key="1">
    <citation type="submission" date="2019-08" db="EMBL/GenBank/DDBJ databases">
        <authorList>
            <person name="Kucharzyk K."/>
            <person name="Murdoch R.W."/>
            <person name="Higgins S."/>
            <person name="Loffler F."/>
        </authorList>
    </citation>
    <scope>NUCLEOTIDE SEQUENCE</scope>
</reference>
<sequence>MVPEIHILGKQLADPVNFVQCNANRSIKITVCHDNIGAGAAYVLCTARGRAFGHVHYCLLTKVVGCPCYGPPVIAVGGGYKCKFFAKFPCDGLLPACLVNNIGIQP</sequence>
<evidence type="ECO:0000313" key="1">
    <source>
        <dbReference type="EMBL" id="MPN42993.1"/>
    </source>
</evidence>
<gene>
    <name evidence="1" type="ORF">SDC9_190552</name>
</gene>
<protein>
    <submittedName>
        <fullName evidence="1">Uncharacterized protein</fullName>
    </submittedName>
</protein>
<dbReference type="AlphaFoldDB" id="A0A645I6A7"/>